<gene>
    <name evidence="9" type="ORF">GE061_013033</name>
</gene>
<dbReference type="InterPro" id="IPR038765">
    <property type="entry name" value="Papain-like_cys_pep_sf"/>
</dbReference>
<keyword evidence="3" id="KW-0378">Hydrolase</keyword>
<dbReference type="SUPFAM" id="SSF54001">
    <property type="entry name" value="Cysteine proteinases"/>
    <property type="match status" value="1"/>
</dbReference>
<dbReference type="InterPro" id="IPR025660">
    <property type="entry name" value="Pept_his_AS"/>
</dbReference>
<dbReference type="GO" id="GO:0008234">
    <property type="term" value="F:cysteine-type peptidase activity"/>
    <property type="evidence" value="ECO:0007669"/>
    <property type="project" value="UniProtKB-KW"/>
</dbReference>
<dbReference type="SMART" id="SM00645">
    <property type="entry name" value="Pept_C1"/>
    <property type="match status" value="1"/>
</dbReference>
<dbReference type="SMART" id="SM00848">
    <property type="entry name" value="Inhibitor_I29"/>
    <property type="match status" value="1"/>
</dbReference>
<dbReference type="InterPro" id="IPR013128">
    <property type="entry name" value="Peptidase_C1A"/>
</dbReference>
<evidence type="ECO:0000259" key="7">
    <source>
        <dbReference type="SMART" id="SM00645"/>
    </source>
</evidence>
<dbReference type="Proteomes" id="UP000466442">
    <property type="component" value="Unassembled WGS sequence"/>
</dbReference>
<dbReference type="AlphaFoldDB" id="A0A6A4JL82"/>
<evidence type="ECO:0000256" key="4">
    <source>
        <dbReference type="ARBA" id="ARBA00022807"/>
    </source>
</evidence>
<evidence type="ECO:0000256" key="6">
    <source>
        <dbReference type="ARBA" id="ARBA00023157"/>
    </source>
</evidence>
<dbReference type="GO" id="GO:0006508">
    <property type="term" value="P:proteolysis"/>
    <property type="evidence" value="ECO:0007669"/>
    <property type="project" value="UniProtKB-KW"/>
</dbReference>
<keyword evidence="5" id="KW-0865">Zymogen</keyword>
<dbReference type="Gene3D" id="3.90.70.10">
    <property type="entry name" value="Cysteine proteinases"/>
    <property type="match status" value="1"/>
</dbReference>
<dbReference type="Pfam" id="PF00112">
    <property type="entry name" value="Peptidase_C1"/>
    <property type="match status" value="1"/>
</dbReference>
<evidence type="ECO:0000256" key="3">
    <source>
        <dbReference type="ARBA" id="ARBA00022801"/>
    </source>
</evidence>
<protein>
    <submittedName>
        <fullName evidence="9">Uncharacterized protein</fullName>
    </submittedName>
</protein>
<dbReference type="PANTHER" id="PTHR12411">
    <property type="entry name" value="CYSTEINE PROTEASE FAMILY C1-RELATED"/>
    <property type="match status" value="1"/>
</dbReference>
<organism evidence="9 10">
    <name type="scientific">Apolygus lucorum</name>
    <name type="common">Small green plant bug</name>
    <name type="synonym">Lygocoris lucorum</name>
    <dbReference type="NCBI Taxonomy" id="248454"/>
    <lineage>
        <taxon>Eukaryota</taxon>
        <taxon>Metazoa</taxon>
        <taxon>Ecdysozoa</taxon>
        <taxon>Arthropoda</taxon>
        <taxon>Hexapoda</taxon>
        <taxon>Insecta</taxon>
        <taxon>Pterygota</taxon>
        <taxon>Neoptera</taxon>
        <taxon>Paraneoptera</taxon>
        <taxon>Hemiptera</taxon>
        <taxon>Heteroptera</taxon>
        <taxon>Panheteroptera</taxon>
        <taxon>Cimicomorpha</taxon>
        <taxon>Miridae</taxon>
        <taxon>Mirini</taxon>
        <taxon>Apolygus</taxon>
    </lineage>
</organism>
<dbReference type="InterPro" id="IPR000668">
    <property type="entry name" value="Peptidase_C1A_C"/>
</dbReference>
<proteinExistence type="inferred from homology"/>
<dbReference type="PROSITE" id="PS00639">
    <property type="entry name" value="THIOL_PROTEASE_HIS"/>
    <property type="match status" value="1"/>
</dbReference>
<dbReference type="PROSITE" id="PS00640">
    <property type="entry name" value="THIOL_PROTEASE_ASN"/>
    <property type="match status" value="1"/>
</dbReference>
<keyword evidence="2" id="KW-0645">Protease</keyword>
<dbReference type="Pfam" id="PF08246">
    <property type="entry name" value="Inhibitor_I29"/>
    <property type="match status" value="1"/>
</dbReference>
<evidence type="ECO:0000313" key="9">
    <source>
        <dbReference type="EMBL" id="KAF6212510.1"/>
    </source>
</evidence>
<dbReference type="PROSITE" id="PS00139">
    <property type="entry name" value="THIOL_PROTEASE_CYS"/>
    <property type="match status" value="1"/>
</dbReference>
<evidence type="ECO:0000259" key="8">
    <source>
        <dbReference type="SMART" id="SM00848"/>
    </source>
</evidence>
<comment type="caution">
    <text evidence="9">The sequence shown here is derived from an EMBL/GenBank/DDBJ whole genome shotgun (WGS) entry which is preliminary data.</text>
</comment>
<keyword evidence="10" id="KW-1185">Reference proteome</keyword>
<dbReference type="FunFam" id="3.90.70.10:FF:000006">
    <property type="entry name" value="Cathepsin S"/>
    <property type="match status" value="1"/>
</dbReference>
<dbReference type="CDD" id="cd02248">
    <property type="entry name" value="Peptidase_C1A"/>
    <property type="match status" value="1"/>
</dbReference>
<keyword evidence="4" id="KW-0788">Thiol protease</keyword>
<evidence type="ECO:0000256" key="2">
    <source>
        <dbReference type="ARBA" id="ARBA00022670"/>
    </source>
</evidence>
<evidence type="ECO:0000256" key="1">
    <source>
        <dbReference type="ARBA" id="ARBA00008455"/>
    </source>
</evidence>
<name>A0A6A4JL82_APOLU</name>
<accession>A0A6A4JL82</accession>
<sequence>MFCTHRKINTPPYVSCSVVEAPLRPEVGFTASEGASSWPRRQKTSFILRSSLNLPFSFHRKISQPVNGEAPHNTRPSEDRIRYQQKRRQLFPRIVRPLKPASIQLHLNLFTSENNFIMKAVLLLAVVVAAAHAVSFFDLVNDEWELFKLHHKKSYPSEIEERFRMKIFMENKRKIAKHNSRFERGLVKFRMGLNHLSDMLPHEFAKYNGFKRSNSTRYGSTFIEPAHVDLPKEVDWREKGAVTPVKNQGQCGSCWSFSATGALEGQHFRKTGKLVSLSEQNLIDCSTEYGNNGCNGGMMDFAFKYIKENHGIDTEKTYPYEAEDDQCRFKKSNVGAEDSGSIDIPQGAENKLKAAVGTIGPVSVAIDASHESFQMYQSGLYYEPDCSSEQLDHGVLVVGYGTTDEGDDYWLVKNSWGETWGDEGYIKMARNKDNNCGIASSASYPLV</sequence>
<dbReference type="InterPro" id="IPR000169">
    <property type="entry name" value="Pept_cys_AS"/>
</dbReference>
<dbReference type="PRINTS" id="PR00705">
    <property type="entry name" value="PAPAIN"/>
</dbReference>
<feature type="domain" description="Cathepsin propeptide inhibitor" evidence="8">
    <location>
        <begin position="144"/>
        <end position="204"/>
    </location>
</feature>
<evidence type="ECO:0000313" key="10">
    <source>
        <dbReference type="Proteomes" id="UP000466442"/>
    </source>
</evidence>
<evidence type="ECO:0000256" key="5">
    <source>
        <dbReference type="ARBA" id="ARBA00023145"/>
    </source>
</evidence>
<reference evidence="9" key="1">
    <citation type="journal article" date="2021" name="Mol. Ecol. Resour.">
        <title>Apolygus lucorum genome provides insights into omnivorousness and mesophyll feeding.</title>
        <authorList>
            <person name="Liu Y."/>
            <person name="Liu H."/>
            <person name="Wang H."/>
            <person name="Huang T."/>
            <person name="Liu B."/>
            <person name="Yang B."/>
            <person name="Yin L."/>
            <person name="Li B."/>
            <person name="Zhang Y."/>
            <person name="Zhang S."/>
            <person name="Jiang F."/>
            <person name="Zhang X."/>
            <person name="Ren Y."/>
            <person name="Wang B."/>
            <person name="Wang S."/>
            <person name="Lu Y."/>
            <person name="Wu K."/>
            <person name="Fan W."/>
            <person name="Wang G."/>
        </authorList>
    </citation>
    <scope>NUCLEOTIDE SEQUENCE</scope>
    <source>
        <strain evidence="9">12Hb</strain>
    </source>
</reference>
<dbReference type="InterPro" id="IPR039417">
    <property type="entry name" value="Peptidase_C1A_papain-like"/>
</dbReference>
<dbReference type="InterPro" id="IPR013201">
    <property type="entry name" value="Prot_inhib_I29"/>
</dbReference>
<dbReference type="OrthoDB" id="10253408at2759"/>
<dbReference type="InterPro" id="IPR025661">
    <property type="entry name" value="Pept_asp_AS"/>
</dbReference>
<feature type="domain" description="Peptidase C1A papain C-terminal" evidence="7">
    <location>
        <begin position="230"/>
        <end position="446"/>
    </location>
</feature>
<keyword evidence="6" id="KW-1015">Disulfide bond</keyword>
<dbReference type="EMBL" id="WIXP02000004">
    <property type="protein sequence ID" value="KAF6212510.1"/>
    <property type="molecule type" value="Genomic_DNA"/>
</dbReference>
<comment type="similarity">
    <text evidence="1">Belongs to the peptidase C1 family.</text>
</comment>